<organism evidence="2 3">
    <name type="scientific">Streptomonospora wellingtoniae</name>
    <dbReference type="NCBI Taxonomy" id="3075544"/>
    <lineage>
        <taxon>Bacteria</taxon>
        <taxon>Bacillati</taxon>
        <taxon>Actinomycetota</taxon>
        <taxon>Actinomycetes</taxon>
        <taxon>Streptosporangiales</taxon>
        <taxon>Nocardiopsidaceae</taxon>
        <taxon>Streptomonospora</taxon>
    </lineage>
</organism>
<accession>A0ABU2KRL8</accession>
<dbReference type="RefSeq" id="WP_311544378.1">
    <property type="nucleotide sequence ID" value="NZ_JAVREK010000005.1"/>
</dbReference>
<sequence length="498" mass="51497">MTLPTGHPAPAPGTGRGWDDERLLAFAERQARPMRLGIDTDGDDRAPVPVRPPGGAVADVALPGGLHRDIGAAPYPRGRAPDGLPTHRRVFGVLAASGVQRFEVRSAVNPHRGYPAAHCFFAAQTFLLSGGAAWHFDTAGHRLRGVGDAAAGPARAPAPESIDAAGGAVLAVLCHPRSIPSRYRELRWALALCEAGHLAELLVQLARAYGLAVRVCRDFPDRAVLAAAGGGAEWMPACLVELGAARAADALPVAEADAEPGAGPAPEDPALAVDRRAWSGAPPSPADRTRPAPRPGAGTGRSWSRVVFERSSGHGNKGFTASPAPLAAAALDDAAAALADALGDQPGLGAGGIRTLLLAGRVAGRERGLYEIDRAGWTHALEAGSEPGLGAVQRAFSYPLTQMSLTSCAAALVFTMDQRAQLARGGPRRLRTAQLDLGAAAQAAGLALSAHGAFLRPARSFDPDLLAADLRLPDDQLPGYIALVGVSRFTDLLLDVRP</sequence>
<gene>
    <name evidence="2" type="ORF">RM446_07235</name>
</gene>
<comment type="caution">
    <text evidence="2">The sequence shown here is derived from an EMBL/GenBank/DDBJ whole genome shotgun (WGS) entry which is preliminary data.</text>
</comment>
<evidence type="ECO:0000256" key="1">
    <source>
        <dbReference type="SAM" id="MobiDB-lite"/>
    </source>
</evidence>
<evidence type="ECO:0000313" key="3">
    <source>
        <dbReference type="Proteomes" id="UP001183226"/>
    </source>
</evidence>
<evidence type="ECO:0008006" key="4">
    <source>
        <dbReference type="Google" id="ProtNLM"/>
    </source>
</evidence>
<protein>
    <recommendedName>
        <fullName evidence="4">Nitroreductase domain-containing protein</fullName>
    </recommendedName>
</protein>
<evidence type="ECO:0000313" key="2">
    <source>
        <dbReference type="EMBL" id="MDT0301905.1"/>
    </source>
</evidence>
<dbReference type="EMBL" id="JAVREK010000005">
    <property type="protein sequence ID" value="MDT0301905.1"/>
    <property type="molecule type" value="Genomic_DNA"/>
</dbReference>
<dbReference type="Proteomes" id="UP001183226">
    <property type="component" value="Unassembled WGS sequence"/>
</dbReference>
<dbReference type="InterPro" id="IPR000415">
    <property type="entry name" value="Nitroreductase-like"/>
</dbReference>
<feature type="region of interest" description="Disordered" evidence="1">
    <location>
        <begin position="277"/>
        <end position="303"/>
    </location>
</feature>
<dbReference type="SUPFAM" id="SSF55469">
    <property type="entry name" value="FMN-dependent nitroreductase-like"/>
    <property type="match status" value="1"/>
</dbReference>
<reference evidence="3" key="1">
    <citation type="submission" date="2023-07" db="EMBL/GenBank/DDBJ databases">
        <title>30 novel species of actinomycetes from the DSMZ collection.</title>
        <authorList>
            <person name="Nouioui I."/>
        </authorList>
    </citation>
    <scope>NUCLEOTIDE SEQUENCE [LARGE SCALE GENOMIC DNA]</scope>
    <source>
        <strain evidence="3">DSM 45055</strain>
    </source>
</reference>
<dbReference type="Gene3D" id="3.40.109.10">
    <property type="entry name" value="NADH Oxidase"/>
    <property type="match status" value="2"/>
</dbReference>
<proteinExistence type="predicted"/>
<keyword evidence="3" id="KW-1185">Reference proteome</keyword>
<name>A0ABU2KRL8_9ACTN</name>